<dbReference type="Proteomes" id="UP000828251">
    <property type="component" value="Unassembled WGS sequence"/>
</dbReference>
<dbReference type="InterPro" id="IPR019557">
    <property type="entry name" value="AminoTfrase-like_pln_mobile"/>
</dbReference>
<name>A0A9D3UM94_9ROSI</name>
<evidence type="ECO:0000256" key="1">
    <source>
        <dbReference type="SAM" id="MobiDB-lite"/>
    </source>
</evidence>
<comment type="caution">
    <text evidence="3">The sequence shown here is derived from an EMBL/GenBank/DDBJ whole genome shotgun (WGS) entry which is preliminary data.</text>
</comment>
<dbReference type="GO" id="GO:0010073">
    <property type="term" value="P:meristem maintenance"/>
    <property type="evidence" value="ECO:0007669"/>
    <property type="project" value="InterPro"/>
</dbReference>
<feature type="region of interest" description="Disordered" evidence="1">
    <location>
        <begin position="1"/>
        <end position="20"/>
    </location>
</feature>
<reference evidence="3 4" key="1">
    <citation type="journal article" date="2021" name="Plant Biotechnol. J.">
        <title>Multi-omics assisted identification of the key and species-specific regulatory components of drought-tolerant mechanisms in Gossypium stocksii.</title>
        <authorList>
            <person name="Yu D."/>
            <person name="Ke L."/>
            <person name="Zhang D."/>
            <person name="Wu Y."/>
            <person name="Sun Y."/>
            <person name="Mei J."/>
            <person name="Sun J."/>
            <person name="Sun Y."/>
        </authorList>
    </citation>
    <scope>NUCLEOTIDE SEQUENCE [LARGE SCALE GENOMIC DNA]</scope>
    <source>
        <strain evidence="4">cv. E1</strain>
        <tissue evidence="3">Leaf</tissue>
    </source>
</reference>
<evidence type="ECO:0000313" key="3">
    <source>
        <dbReference type="EMBL" id="KAH1047812.1"/>
    </source>
</evidence>
<gene>
    <name evidence="3" type="ORF">J1N35_038596</name>
</gene>
<proteinExistence type="predicted"/>
<feature type="domain" description="Aminotransferase-like plant mobile" evidence="2">
    <location>
        <begin position="108"/>
        <end position="160"/>
    </location>
</feature>
<dbReference type="EMBL" id="JAIQCV010000011">
    <property type="protein sequence ID" value="KAH1047812.1"/>
    <property type="molecule type" value="Genomic_DNA"/>
</dbReference>
<evidence type="ECO:0000259" key="2">
    <source>
        <dbReference type="Pfam" id="PF10536"/>
    </source>
</evidence>
<feature type="non-terminal residue" evidence="3">
    <location>
        <position position="1"/>
    </location>
</feature>
<accession>A0A9D3UM94</accession>
<organism evidence="3 4">
    <name type="scientific">Gossypium stocksii</name>
    <dbReference type="NCBI Taxonomy" id="47602"/>
    <lineage>
        <taxon>Eukaryota</taxon>
        <taxon>Viridiplantae</taxon>
        <taxon>Streptophyta</taxon>
        <taxon>Embryophyta</taxon>
        <taxon>Tracheophyta</taxon>
        <taxon>Spermatophyta</taxon>
        <taxon>Magnoliopsida</taxon>
        <taxon>eudicotyledons</taxon>
        <taxon>Gunneridae</taxon>
        <taxon>Pentapetalae</taxon>
        <taxon>rosids</taxon>
        <taxon>malvids</taxon>
        <taxon>Malvales</taxon>
        <taxon>Malvaceae</taxon>
        <taxon>Malvoideae</taxon>
        <taxon>Gossypium</taxon>
    </lineage>
</organism>
<dbReference type="InterPro" id="IPR044824">
    <property type="entry name" value="MAIN-like"/>
</dbReference>
<evidence type="ECO:0000313" key="4">
    <source>
        <dbReference type="Proteomes" id="UP000828251"/>
    </source>
</evidence>
<dbReference type="PANTHER" id="PTHR46033:SF8">
    <property type="entry name" value="PROTEIN MAINTENANCE OF MERISTEMS-LIKE"/>
    <property type="match status" value="1"/>
</dbReference>
<sequence>DIGNEQPYDSHVRRSSSSSKQWKHHSSNLFLNPSLASPFFKSSKTCAFTNLTVNFNTTNDILDDHTKAQNNLDSVSIGSWKVKDFMKRGPATKRPRSNWVPITRDVALIRRFDLRSNLISSLVEWWCTETHTFIMLCGECTITLEDVAMQLGLRVGDAVVTG</sequence>
<dbReference type="Pfam" id="PF10536">
    <property type="entry name" value="PMD"/>
    <property type="match status" value="1"/>
</dbReference>
<protein>
    <recommendedName>
        <fullName evidence="2">Aminotransferase-like plant mobile domain-containing protein</fullName>
    </recommendedName>
</protein>
<dbReference type="AlphaFoldDB" id="A0A9D3UM94"/>
<dbReference type="OrthoDB" id="1937804at2759"/>
<keyword evidence="4" id="KW-1185">Reference proteome</keyword>
<dbReference type="PANTHER" id="PTHR46033">
    <property type="entry name" value="PROTEIN MAIN-LIKE 2"/>
    <property type="match status" value="1"/>
</dbReference>